<organism evidence="1 2">
    <name type="scientific">Zymoseptoria brevis</name>
    <dbReference type="NCBI Taxonomy" id="1047168"/>
    <lineage>
        <taxon>Eukaryota</taxon>
        <taxon>Fungi</taxon>
        <taxon>Dikarya</taxon>
        <taxon>Ascomycota</taxon>
        <taxon>Pezizomycotina</taxon>
        <taxon>Dothideomycetes</taxon>
        <taxon>Dothideomycetidae</taxon>
        <taxon>Mycosphaerellales</taxon>
        <taxon>Mycosphaerellaceae</taxon>
        <taxon>Zymoseptoria</taxon>
    </lineage>
</organism>
<gene>
    <name evidence="1" type="ORF">TI39_contig298g00066</name>
</gene>
<comment type="caution">
    <text evidence="1">The sequence shown here is derived from an EMBL/GenBank/DDBJ whole genome shotgun (WGS) entry which is preliminary data.</text>
</comment>
<dbReference type="AlphaFoldDB" id="A0A0F4GUX7"/>
<evidence type="ECO:0000313" key="1">
    <source>
        <dbReference type="EMBL" id="KJY01245.1"/>
    </source>
</evidence>
<proteinExistence type="predicted"/>
<protein>
    <submittedName>
        <fullName evidence="1">Uncharacterized protein</fullName>
    </submittedName>
</protein>
<sequence>MGLNPGAFSSHNQDYEETDDVLARQVNTHIVNLGKSHPQDFGTDKIPPSDEMERAWSTQAMPAKLFGEVFLVFVGDYTTIDAMYSPAPYWTQEHCRSVRYLKDILARLRYAEHGLLTGWHPSNCYAFRPESAEVFRQYLAIVKPLIAPTFERATSGVVRANFVGIWSFHDSCPEVGLPAIQNWTDPGPVIGAGNK</sequence>
<keyword evidence="2" id="KW-1185">Reference proteome</keyword>
<evidence type="ECO:0000313" key="2">
    <source>
        <dbReference type="Proteomes" id="UP000033647"/>
    </source>
</evidence>
<accession>A0A0F4GUX7</accession>
<dbReference type="EMBL" id="LAFY01000290">
    <property type="protein sequence ID" value="KJY01245.1"/>
    <property type="molecule type" value="Genomic_DNA"/>
</dbReference>
<dbReference type="Proteomes" id="UP000033647">
    <property type="component" value="Unassembled WGS sequence"/>
</dbReference>
<dbReference type="OrthoDB" id="2269179at2759"/>
<reference evidence="1 2" key="1">
    <citation type="submission" date="2015-03" db="EMBL/GenBank/DDBJ databases">
        <title>RNA-seq based gene annotation and comparative genomics of four Zymoseptoria species reveal species-specific pathogenicity related genes and transposable element activity.</title>
        <authorList>
            <person name="Grandaubert J."/>
            <person name="Bhattacharyya A."/>
            <person name="Stukenbrock E.H."/>
        </authorList>
    </citation>
    <scope>NUCLEOTIDE SEQUENCE [LARGE SCALE GENOMIC DNA]</scope>
    <source>
        <strain evidence="1 2">Zb18110</strain>
    </source>
</reference>
<name>A0A0F4GUX7_9PEZI</name>